<organism evidence="2 3">
    <name type="scientific">Wickerhamiella sorbophila</name>
    <dbReference type="NCBI Taxonomy" id="45607"/>
    <lineage>
        <taxon>Eukaryota</taxon>
        <taxon>Fungi</taxon>
        <taxon>Dikarya</taxon>
        <taxon>Ascomycota</taxon>
        <taxon>Saccharomycotina</taxon>
        <taxon>Dipodascomycetes</taxon>
        <taxon>Dipodascales</taxon>
        <taxon>Trichomonascaceae</taxon>
        <taxon>Wickerhamiella</taxon>
    </lineage>
</organism>
<dbReference type="OrthoDB" id="10017208at2759"/>
<evidence type="ECO:0000313" key="3">
    <source>
        <dbReference type="Proteomes" id="UP000238350"/>
    </source>
</evidence>
<feature type="domain" description="N-acetyltransferase" evidence="1">
    <location>
        <begin position="101"/>
        <end position="268"/>
    </location>
</feature>
<comment type="caution">
    <text evidence="2">The sequence shown here is derived from an EMBL/GenBank/DDBJ whole genome shotgun (WGS) entry which is preliminary data.</text>
</comment>
<dbReference type="RefSeq" id="XP_024663133.1">
    <property type="nucleotide sequence ID" value="XM_024807365.1"/>
</dbReference>
<keyword evidence="3" id="KW-1185">Reference proteome</keyword>
<dbReference type="SUPFAM" id="SSF55729">
    <property type="entry name" value="Acyl-CoA N-acyltransferases (Nat)"/>
    <property type="match status" value="1"/>
</dbReference>
<dbReference type="EMBL" id="NDIQ01000001">
    <property type="protein sequence ID" value="PRT53187.1"/>
    <property type="molecule type" value="Genomic_DNA"/>
</dbReference>
<sequence length="271" mass="31488">MQIREIDPANASYAQASEICNLISYAFQNDDFFKVLLGPRYFMPLPPPVGSAWHYRKLHFTDTLKMWARLKSNDTRNFELLNDNNEIIGFSSWGVPRSLKVETPRWRRVSIWLIKKLLAVVNTVLFFGEGDLSPPTRWNKARVMFDEIDKDLGWLNVKDEDLAHLDLDSLTKTLYHQETMWWCFSMAIHPNYHRQGYGKALFSRCLEELKPFYPTFKDGEAEISGPAKYGLFASPQGRGLYESMGFVKTRDIVKELEGTKIELPLYVKTVF</sequence>
<dbReference type="AlphaFoldDB" id="A0A2T0FDZ9"/>
<dbReference type="InterPro" id="IPR016181">
    <property type="entry name" value="Acyl_CoA_acyltransferase"/>
</dbReference>
<evidence type="ECO:0000259" key="1">
    <source>
        <dbReference type="PROSITE" id="PS51186"/>
    </source>
</evidence>
<dbReference type="CDD" id="cd04301">
    <property type="entry name" value="NAT_SF"/>
    <property type="match status" value="1"/>
</dbReference>
<dbReference type="Gene3D" id="3.40.630.30">
    <property type="match status" value="1"/>
</dbReference>
<dbReference type="Proteomes" id="UP000238350">
    <property type="component" value="Unassembled WGS sequence"/>
</dbReference>
<dbReference type="InterPro" id="IPR000182">
    <property type="entry name" value="GNAT_dom"/>
</dbReference>
<dbReference type="PROSITE" id="PS51186">
    <property type="entry name" value="GNAT"/>
    <property type="match status" value="1"/>
</dbReference>
<dbReference type="Pfam" id="PF13508">
    <property type="entry name" value="Acetyltransf_7"/>
    <property type="match status" value="1"/>
</dbReference>
<proteinExistence type="predicted"/>
<accession>A0A2T0FDZ9</accession>
<name>A0A2T0FDZ9_9ASCO</name>
<gene>
    <name evidence="2" type="ORF">B9G98_00807</name>
</gene>
<dbReference type="GO" id="GO:0016747">
    <property type="term" value="F:acyltransferase activity, transferring groups other than amino-acyl groups"/>
    <property type="evidence" value="ECO:0007669"/>
    <property type="project" value="InterPro"/>
</dbReference>
<reference evidence="2 3" key="1">
    <citation type="submission" date="2017-04" db="EMBL/GenBank/DDBJ databases">
        <title>Genome sequencing of [Candida] sorbophila.</title>
        <authorList>
            <person name="Ahn J.O."/>
        </authorList>
    </citation>
    <scope>NUCLEOTIDE SEQUENCE [LARGE SCALE GENOMIC DNA]</scope>
    <source>
        <strain evidence="2 3">DS02</strain>
    </source>
</reference>
<dbReference type="GeneID" id="36514556"/>
<protein>
    <recommendedName>
        <fullName evidence="1">N-acetyltransferase domain-containing protein</fullName>
    </recommendedName>
</protein>
<evidence type="ECO:0000313" key="2">
    <source>
        <dbReference type="EMBL" id="PRT53187.1"/>
    </source>
</evidence>